<feature type="transmembrane region" description="Helical" evidence="1">
    <location>
        <begin position="37"/>
        <end position="55"/>
    </location>
</feature>
<keyword evidence="1" id="KW-1133">Transmembrane helix</keyword>
<proteinExistence type="predicted"/>
<keyword evidence="1" id="KW-0472">Membrane</keyword>
<organism evidence="2 3">
    <name type="scientific">Nocardiopsis changdeensis</name>
    <dbReference type="NCBI Taxonomy" id="2831969"/>
    <lineage>
        <taxon>Bacteria</taxon>
        <taxon>Bacillati</taxon>
        <taxon>Actinomycetota</taxon>
        <taxon>Actinomycetes</taxon>
        <taxon>Streptosporangiales</taxon>
        <taxon>Nocardiopsidaceae</taxon>
        <taxon>Nocardiopsis</taxon>
    </lineage>
</organism>
<evidence type="ECO:0000256" key="1">
    <source>
        <dbReference type="SAM" id="Phobius"/>
    </source>
</evidence>
<feature type="transmembrane region" description="Helical" evidence="1">
    <location>
        <begin position="62"/>
        <end position="80"/>
    </location>
</feature>
<evidence type="ECO:0000313" key="2">
    <source>
        <dbReference type="EMBL" id="QUX20295.1"/>
    </source>
</evidence>
<gene>
    <name evidence="2" type="ORF">KGD84_17350</name>
</gene>
<evidence type="ECO:0000313" key="3">
    <source>
        <dbReference type="Proteomes" id="UP000676079"/>
    </source>
</evidence>
<sequence>MSRPIFGREPVVIINAVQAVLLVALAAGAPYLDAVSVPLIVAALGAVLGAVQAVVVRPVAPAAFTAVVTTLAPVLTHYGVGLSDELVVAVNGAIVAVLALATRQQVSPKDLELAA</sequence>
<feature type="transmembrane region" description="Helical" evidence="1">
    <location>
        <begin position="86"/>
        <end position="102"/>
    </location>
</feature>
<accession>A0ABX8BDH0</accession>
<feature type="transmembrane region" description="Helical" evidence="1">
    <location>
        <begin position="12"/>
        <end position="31"/>
    </location>
</feature>
<dbReference type="RefSeq" id="WP_220561490.1">
    <property type="nucleotide sequence ID" value="NZ_CP074133.1"/>
</dbReference>
<keyword evidence="1" id="KW-0812">Transmembrane</keyword>
<evidence type="ECO:0008006" key="4">
    <source>
        <dbReference type="Google" id="ProtNLM"/>
    </source>
</evidence>
<keyword evidence="3" id="KW-1185">Reference proteome</keyword>
<name>A0ABX8BDH0_9ACTN</name>
<protein>
    <recommendedName>
        <fullName evidence="4">Holin</fullName>
    </recommendedName>
</protein>
<dbReference type="Proteomes" id="UP000676079">
    <property type="component" value="Chromosome"/>
</dbReference>
<dbReference type="EMBL" id="CP074133">
    <property type="protein sequence ID" value="QUX20295.1"/>
    <property type="molecule type" value="Genomic_DNA"/>
</dbReference>
<reference evidence="2 3" key="1">
    <citation type="submission" date="2021-05" db="EMBL/GenBank/DDBJ databases">
        <title>Direct Submission.</title>
        <authorList>
            <person name="Li K."/>
            <person name="Gao J."/>
        </authorList>
    </citation>
    <scope>NUCLEOTIDE SEQUENCE [LARGE SCALE GENOMIC DNA]</scope>
    <source>
        <strain evidence="2 3">Mg02</strain>
    </source>
</reference>